<evidence type="ECO:0000256" key="4">
    <source>
        <dbReference type="ARBA" id="ARBA00022679"/>
    </source>
</evidence>
<dbReference type="SMART" id="SM00220">
    <property type="entry name" value="S_TKc"/>
    <property type="match status" value="1"/>
</dbReference>
<dbReference type="PROSITE" id="PS50011">
    <property type="entry name" value="PROTEIN_KINASE_DOM"/>
    <property type="match status" value="1"/>
</dbReference>
<sequence>MIHDCPRVDSRHRSRFQHHHNPAAEPSPAARSVGGLLSDIQSTIMQQPFTDSYSIIPGKELGRGKFAVVRKCVEKSSGHEYAAKFMRKRRKGKDCRTEIIHEIAVLEMATASTRVINLHQVYEMASEMVLVLEYAAGGEIFNQCVSDEAFSEEDVKRLMRQILEGVSFLHQNNVVHLDLKPQNILLTSSSPLGDIKIVDFGLSRMVSSQQELREIMGTPEYVAPEILSYEPISTATDMWSMGVLAYVMLTGLSPFLGEDKQETFLNISQLNVSYQEEELQQLDPAALSFIQMLLCKRPHTSEPQSSTTAAGDEEQEEPEGPVVEELIVMAAYTLGKCRQSSSSSLETEVLDGKKKPISKCFKFEEPFSKLQEIPGEFIY</sequence>
<evidence type="ECO:0000259" key="14">
    <source>
        <dbReference type="PROSITE" id="PS50011"/>
    </source>
</evidence>
<dbReference type="InterPro" id="IPR017441">
    <property type="entry name" value="Protein_kinase_ATP_BS"/>
</dbReference>
<organism evidence="15 16">
    <name type="scientific">Takifugu bimaculatus</name>
    <dbReference type="NCBI Taxonomy" id="433685"/>
    <lineage>
        <taxon>Eukaryota</taxon>
        <taxon>Metazoa</taxon>
        <taxon>Chordata</taxon>
        <taxon>Craniata</taxon>
        <taxon>Vertebrata</taxon>
        <taxon>Euteleostomi</taxon>
        <taxon>Actinopterygii</taxon>
        <taxon>Neopterygii</taxon>
        <taxon>Teleostei</taxon>
        <taxon>Neoteleostei</taxon>
        <taxon>Acanthomorphata</taxon>
        <taxon>Eupercaria</taxon>
        <taxon>Tetraodontiformes</taxon>
        <taxon>Tetradontoidea</taxon>
        <taxon>Tetraodontidae</taxon>
        <taxon>Takifugu</taxon>
    </lineage>
</organism>
<evidence type="ECO:0000256" key="10">
    <source>
        <dbReference type="ARBA" id="ARBA00060827"/>
    </source>
</evidence>
<proteinExistence type="inferred from homology"/>
<dbReference type="GO" id="GO:0005634">
    <property type="term" value="C:nucleus"/>
    <property type="evidence" value="ECO:0007669"/>
    <property type="project" value="TreeGrafter"/>
</dbReference>
<protein>
    <recommendedName>
        <fullName evidence="1">non-specific serine/threonine protein kinase</fullName>
        <ecNumber evidence="1">2.7.11.1</ecNumber>
    </recommendedName>
</protein>
<feature type="region of interest" description="Disordered" evidence="13">
    <location>
        <begin position="299"/>
        <end position="320"/>
    </location>
</feature>
<dbReference type="FunFam" id="3.30.200.20:FF:000175">
    <property type="entry name" value="Serine/threonine-protein kinase 17B"/>
    <property type="match status" value="1"/>
</dbReference>
<evidence type="ECO:0000313" key="15">
    <source>
        <dbReference type="EMBL" id="TNM96152.1"/>
    </source>
</evidence>
<dbReference type="InterPro" id="IPR008271">
    <property type="entry name" value="Ser/Thr_kinase_AS"/>
</dbReference>
<evidence type="ECO:0000256" key="1">
    <source>
        <dbReference type="ARBA" id="ARBA00012513"/>
    </source>
</evidence>
<dbReference type="PANTHER" id="PTHR24342:SF6">
    <property type="entry name" value="SERINE_THREONINE-PROTEIN KINASE 17A"/>
    <property type="match status" value="1"/>
</dbReference>
<dbReference type="InterPro" id="IPR000719">
    <property type="entry name" value="Prot_kinase_dom"/>
</dbReference>
<feature type="domain" description="Protein kinase" evidence="14">
    <location>
        <begin position="55"/>
        <end position="323"/>
    </location>
</feature>
<dbReference type="SUPFAM" id="SSF56112">
    <property type="entry name" value="Protein kinase-like (PK-like)"/>
    <property type="match status" value="1"/>
</dbReference>
<keyword evidence="6" id="KW-0418">Kinase</keyword>
<dbReference type="GO" id="GO:0005524">
    <property type="term" value="F:ATP binding"/>
    <property type="evidence" value="ECO:0007669"/>
    <property type="project" value="UniProtKB-UniRule"/>
</dbReference>
<evidence type="ECO:0000256" key="5">
    <source>
        <dbReference type="ARBA" id="ARBA00022741"/>
    </source>
</evidence>
<comment type="catalytic activity">
    <reaction evidence="9">
        <text>L-seryl-[protein] + ATP = O-phospho-L-seryl-[protein] + ADP + H(+)</text>
        <dbReference type="Rhea" id="RHEA:17989"/>
        <dbReference type="Rhea" id="RHEA-COMP:9863"/>
        <dbReference type="Rhea" id="RHEA-COMP:11604"/>
        <dbReference type="ChEBI" id="CHEBI:15378"/>
        <dbReference type="ChEBI" id="CHEBI:29999"/>
        <dbReference type="ChEBI" id="CHEBI:30616"/>
        <dbReference type="ChEBI" id="CHEBI:83421"/>
        <dbReference type="ChEBI" id="CHEBI:456216"/>
        <dbReference type="EC" id="2.7.11.1"/>
    </reaction>
</comment>
<dbReference type="GO" id="GO:0004674">
    <property type="term" value="F:protein serine/threonine kinase activity"/>
    <property type="evidence" value="ECO:0007669"/>
    <property type="project" value="UniProtKB-KW"/>
</dbReference>
<feature type="binding site" evidence="11">
    <location>
        <position position="84"/>
    </location>
    <ligand>
        <name>ATP</name>
        <dbReference type="ChEBI" id="CHEBI:30616"/>
    </ligand>
</feature>
<evidence type="ECO:0000256" key="6">
    <source>
        <dbReference type="ARBA" id="ARBA00022777"/>
    </source>
</evidence>
<dbReference type="Gene3D" id="1.10.510.10">
    <property type="entry name" value="Transferase(Phosphotransferase) domain 1"/>
    <property type="match status" value="1"/>
</dbReference>
<evidence type="ECO:0000256" key="3">
    <source>
        <dbReference type="ARBA" id="ARBA00022553"/>
    </source>
</evidence>
<comment type="catalytic activity">
    <reaction evidence="8">
        <text>L-threonyl-[protein] + ATP = O-phospho-L-threonyl-[protein] + ADP + H(+)</text>
        <dbReference type="Rhea" id="RHEA:46608"/>
        <dbReference type="Rhea" id="RHEA-COMP:11060"/>
        <dbReference type="Rhea" id="RHEA-COMP:11605"/>
        <dbReference type="ChEBI" id="CHEBI:15378"/>
        <dbReference type="ChEBI" id="CHEBI:30013"/>
        <dbReference type="ChEBI" id="CHEBI:30616"/>
        <dbReference type="ChEBI" id="CHEBI:61977"/>
        <dbReference type="ChEBI" id="CHEBI:456216"/>
        <dbReference type="EC" id="2.7.11.1"/>
    </reaction>
</comment>
<evidence type="ECO:0000256" key="12">
    <source>
        <dbReference type="RuleBase" id="RU000304"/>
    </source>
</evidence>
<dbReference type="PANTHER" id="PTHR24342">
    <property type="entry name" value="SERINE/THREONINE-PROTEIN KINASE 17"/>
    <property type="match status" value="1"/>
</dbReference>
<keyword evidence="16" id="KW-1185">Reference proteome</keyword>
<name>A0A4Z2BVY8_9TELE</name>
<comment type="caution">
    <text evidence="15">The sequence shown here is derived from an EMBL/GenBank/DDBJ whole genome shotgun (WGS) entry which is preliminary data.</text>
</comment>
<keyword evidence="2 12" id="KW-0723">Serine/threonine-protein kinase</keyword>
<dbReference type="InterPro" id="IPR011009">
    <property type="entry name" value="Kinase-like_dom_sf"/>
</dbReference>
<evidence type="ECO:0000256" key="7">
    <source>
        <dbReference type="ARBA" id="ARBA00022840"/>
    </source>
</evidence>
<dbReference type="AlphaFoldDB" id="A0A4Z2BVY8"/>
<evidence type="ECO:0000256" key="13">
    <source>
        <dbReference type="SAM" id="MobiDB-lite"/>
    </source>
</evidence>
<dbReference type="GO" id="GO:0035556">
    <property type="term" value="P:intracellular signal transduction"/>
    <property type="evidence" value="ECO:0007669"/>
    <property type="project" value="TreeGrafter"/>
</dbReference>
<keyword evidence="7 11" id="KW-0067">ATP-binding</keyword>
<feature type="region of interest" description="Disordered" evidence="13">
    <location>
        <begin position="1"/>
        <end position="32"/>
    </location>
</feature>
<accession>A0A4Z2BVY8</accession>
<feature type="compositionally biased region" description="Basic and acidic residues" evidence="13">
    <location>
        <begin position="1"/>
        <end position="11"/>
    </location>
</feature>
<dbReference type="EC" id="2.7.11.1" evidence="1"/>
<evidence type="ECO:0000313" key="16">
    <source>
        <dbReference type="Proteomes" id="UP000516260"/>
    </source>
</evidence>
<evidence type="ECO:0000256" key="2">
    <source>
        <dbReference type="ARBA" id="ARBA00022527"/>
    </source>
</evidence>
<dbReference type="GO" id="GO:0043065">
    <property type="term" value="P:positive regulation of apoptotic process"/>
    <property type="evidence" value="ECO:0007669"/>
    <property type="project" value="TreeGrafter"/>
</dbReference>
<evidence type="ECO:0000256" key="11">
    <source>
        <dbReference type="PROSITE-ProRule" id="PRU10141"/>
    </source>
</evidence>
<dbReference type="Gene3D" id="3.30.200.20">
    <property type="entry name" value="Phosphorylase Kinase, domain 1"/>
    <property type="match status" value="1"/>
</dbReference>
<dbReference type="Proteomes" id="UP000516260">
    <property type="component" value="Chromosome 17"/>
</dbReference>
<dbReference type="EMBL" id="SWLE01000009">
    <property type="protein sequence ID" value="TNM96152.1"/>
    <property type="molecule type" value="Genomic_DNA"/>
</dbReference>
<dbReference type="FunFam" id="1.10.510.10:FF:000571">
    <property type="entry name" value="Maternal embryonic leucine zipper kinase"/>
    <property type="match status" value="1"/>
</dbReference>
<dbReference type="Pfam" id="PF00069">
    <property type="entry name" value="Pkinase"/>
    <property type="match status" value="1"/>
</dbReference>
<evidence type="ECO:0000256" key="8">
    <source>
        <dbReference type="ARBA" id="ARBA00047899"/>
    </source>
</evidence>
<keyword evidence="5 11" id="KW-0547">Nucleotide-binding</keyword>
<evidence type="ECO:0000256" key="9">
    <source>
        <dbReference type="ARBA" id="ARBA00048679"/>
    </source>
</evidence>
<reference evidence="15 16" key="1">
    <citation type="submission" date="2019-04" db="EMBL/GenBank/DDBJ databases">
        <title>The sequence and de novo assembly of Takifugu bimaculatus genome using PacBio and Hi-C technologies.</title>
        <authorList>
            <person name="Xu P."/>
            <person name="Liu B."/>
            <person name="Zhou Z."/>
        </authorList>
    </citation>
    <scope>NUCLEOTIDE SEQUENCE [LARGE SCALE GENOMIC DNA]</scope>
    <source>
        <strain evidence="15">TB-2018</strain>
        <tissue evidence="15">Muscle</tissue>
    </source>
</reference>
<comment type="similarity">
    <text evidence="10">Belongs to the protein kinase superfamily. CAMK Ser/Thr protein kinase family. DAP kinase subfamily.</text>
</comment>
<dbReference type="PROSITE" id="PS00108">
    <property type="entry name" value="PROTEIN_KINASE_ST"/>
    <property type="match status" value="1"/>
</dbReference>
<dbReference type="PROSITE" id="PS00107">
    <property type="entry name" value="PROTEIN_KINASE_ATP"/>
    <property type="match status" value="1"/>
</dbReference>
<keyword evidence="4" id="KW-0808">Transferase</keyword>
<gene>
    <name evidence="15" type="ORF">fugu_015813</name>
</gene>
<keyword evidence="3" id="KW-0597">Phosphoprotein</keyword>
<feature type="compositionally biased region" description="Basic residues" evidence="13">
    <location>
        <begin position="12"/>
        <end position="21"/>
    </location>
</feature>